<gene>
    <name evidence="1" type="ORF">KUDE01_007753</name>
</gene>
<comment type="caution">
    <text evidence="1">The sequence shown here is derived from an EMBL/GenBank/DDBJ whole genome shotgun (WGS) entry which is preliminary data.</text>
</comment>
<dbReference type="EMBL" id="JASDAP010000013">
    <property type="protein sequence ID" value="KAK1892679.1"/>
    <property type="molecule type" value="Genomic_DNA"/>
</dbReference>
<evidence type="ECO:0000313" key="1">
    <source>
        <dbReference type="EMBL" id="KAK1892679.1"/>
    </source>
</evidence>
<accession>A0AAD9C377</accession>
<name>A0AAD9C377_DISEL</name>
<evidence type="ECO:0000313" key="2">
    <source>
        <dbReference type="Proteomes" id="UP001228049"/>
    </source>
</evidence>
<proteinExistence type="predicted"/>
<dbReference type="Proteomes" id="UP001228049">
    <property type="component" value="Unassembled WGS sequence"/>
</dbReference>
<reference evidence="1" key="1">
    <citation type="submission" date="2023-04" db="EMBL/GenBank/DDBJ databases">
        <title>Chromosome-level genome of Chaenocephalus aceratus.</title>
        <authorList>
            <person name="Park H."/>
        </authorList>
    </citation>
    <scope>NUCLEOTIDE SEQUENCE</scope>
    <source>
        <strain evidence="1">DE</strain>
        <tissue evidence="1">Muscle</tissue>
    </source>
</reference>
<organism evidence="1 2">
    <name type="scientific">Dissostichus eleginoides</name>
    <name type="common">Patagonian toothfish</name>
    <name type="synonym">Dissostichus amissus</name>
    <dbReference type="NCBI Taxonomy" id="100907"/>
    <lineage>
        <taxon>Eukaryota</taxon>
        <taxon>Metazoa</taxon>
        <taxon>Chordata</taxon>
        <taxon>Craniata</taxon>
        <taxon>Vertebrata</taxon>
        <taxon>Euteleostomi</taxon>
        <taxon>Actinopterygii</taxon>
        <taxon>Neopterygii</taxon>
        <taxon>Teleostei</taxon>
        <taxon>Neoteleostei</taxon>
        <taxon>Acanthomorphata</taxon>
        <taxon>Eupercaria</taxon>
        <taxon>Perciformes</taxon>
        <taxon>Notothenioidei</taxon>
        <taxon>Nototheniidae</taxon>
        <taxon>Dissostichus</taxon>
    </lineage>
</organism>
<keyword evidence="2" id="KW-1185">Reference proteome</keyword>
<dbReference type="AlphaFoldDB" id="A0AAD9C377"/>
<sequence length="59" mass="6818">PPSPLCKTPGVDLSRPRGYRLIQSRDWVAKVFKPERLVHLRGYTSNHRAPHCFMAMETL</sequence>
<feature type="non-terminal residue" evidence="1">
    <location>
        <position position="1"/>
    </location>
</feature>
<feature type="non-terminal residue" evidence="1">
    <location>
        <position position="59"/>
    </location>
</feature>
<protein>
    <submittedName>
        <fullName evidence="1">Vacuolar protein sorting/targeting protein 10</fullName>
    </submittedName>
</protein>